<protein>
    <recommendedName>
        <fullName evidence="3">Carboxypeptidase regulatory-like domain-containing protein</fullName>
    </recommendedName>
</protein>
<evidence type="ECO:0008006" key="3">
    <source>
        <dbReference type="Google" id="ProtNLM"/>
    </source>
</evidence>
<dbReference type="Proteomes" id="UP000215539">
    <property type="component" value="Chromosome 1"/>
</dbReference>
<accession>A0AAX2H1Z0</accession>
<proteinExistence type="predicted"/>
<dbReference type="InterPro" id="IPR008969">
    <property type="entry name" value="CarboxyPept-like_regulatory"/>
</dbReference>
<dbReference type="RefSeq" id="WP_143325040.1">
    <property type="nucleotide sequence ID" value="NZ_CP014227.1"/>
</dbReference>
<dbReference type="AlphaFoldDB" id="A0AAX2H1Z0"/>
<evidence type="ECO:0000313" key="1">
    <source>
        <dbReference type="EMBL" id="SNV15458.1"/>
    </source>
</evidence>
<dbReference type="EMBL" id="LT906449">
    <property type="protein sequence ID" value="SNV15458.1"/>
    <property type="molecule type" value="Genomic_DNA"/>
</dbReference>
<sequence>MKYISLFCTFLCTSLGNSQITISGALKNADGTPIKNAQVWVVGSLNSAITDAQGRYSLEVQQWDVVQFPMSWGKYFFVEKATPKQRIDLPADKAKLRADDIEGVVVRVDFSLDGQPCAKKDFLARQTQGKVYCYCLVIGTGKEPHLSTYLKGPYHYLVDAYTQQGWAVYSKYKSDLDKKEYTLLLKPDASTLKLK</sequence>
<gene>
    <name evidence="1" type="ORF">SAMEA44541418_02083</name>
</gene>
<organism evidence="1 2">
    <name type="scientific">Capnocytophaga haemolytica</name>
    <dbReference type="NCBI Taxonomy" id="45243"/>
    <lineage>
        <taxon>Bacteria</taxon>
        <taxon>Pseudomonadati</taxon>
        <taxon>Bacteroidota</taxon>
        <taxon>Flavobacteriia</taxon>
        <taxon>Flavobacteriales</taxon>
        <taxon>Flavobacteriaceae</taxon>
        <taxon>Capnocytophaga</taxon>
    </lineage>
</organism>
<dbReference type="Gene3D" id="2.60.40.1120">
    <property type="entry name" value="Carboxypeptidase-like, regulatory domain"/>
    <property type="match status" value="1"/>
</dbReference>
<dbReference type="SUPFAM" id="SSF49464">
    <property type="entry name" value="Carboxypeptidase regulatory domain-like"/>
    <property type="match status" value="1"/>
</dbReference>
<name>A0AAX2H1Z0_9FLAO</name>
<evidence type="ECO:0000313" key="2">
    <source>
        <dbReference type="Proteomes" id="UP000215539"/>
    </source>
</evidence>
<reference evidence="1 2" key="1">
    <citation type="submission" date="2017-06" db="EMBL/GenBank/DDBJ databases">
        <authorList>
            <consortium name="Pathogen Informatics"/>
        </authorList>
    </citation>
    <scope>NUCLEOTIDE SEQUENCE [LARGE SCALE GENOMIC DNA]</scope>
    <source>
        <strain evidence="1 2">NCTC12947</strain>
    </source>
</reference>